<evidence type="ECO:0000313" key="8">
    <source>
        <dbReference type="EMBL" id="RMZ12301.1"/>
    </source>
</evidence>
<feature type="transmembrane region" description="Helical" evidence="6">
    <location>
        <begin position="149"/>
        <end position="165"/>
    </location>
</feature>
<feature type="transmembrane region" description="Helical" evidence="6">
    <location>
        <begin position="454"/>
        <end position="477"/>
    </location>
</feature>
<dbReference type="EMBL" id="QWIQ01000052">
    <property type="protein sequence ID" value="RMZ12301.1"/>
    <property type="molecule type" value="Genomic_DNA"/>
</dbReference>
<dbReference type="VEuPathDB" id="FungiDB:BTJ68_01490"/>
<accession>A0A3M7HFZ4</accession>
<dbReference type="PANTHER" id="PTHR23502:SF2">
    <property type="entry name" value="TRANSPORTER, PUTATIVE (AFU_ORTHOLOGUE AFUA_2G08910)-RELATED"/>
    <property type="match status" value="1"/>
</dbReference>
<dbReference type="Pfam" id="PF07690">
    <property type="entry name" value="MFS_1"/>
    <property type="match status" value="1"/>
</dbReference>
<evidence type="ECO:0000256" key="4">
    <source>
        <dbReference type="ARBA" id="ARBA00023136"/>
    </source>
</evidence>
<protein>
    <recommendedName>
        <fullName evidence="7">Major facilitator superfamily (MFS) profile domain-containing protein</fullName>
    </recommendedName>
</protein>
<evidence type="ECO:0000256" key="3">
    <source>
        <dbReference type="ARBA" id="ARBA00022989"/>
    </source>
</evidence>
<feature type="region of interest" description="Disordered" evidence="5">
    <location>
        <begin position="25"/>
        <end position="53"/>
    </location>
</feature>
<dbReference type="InterPro" id="IPR011701">
    <property type="entry name" value="MFS"/>
</dbReference>
<feature type="transmembrane region" description="Helical" evidence="6">
    <location>
        <begin position="489"/>
        <end position="506"/>
    </location>
</feature>
<sequence>MSCIVGLQQDSGQISRHCEAAMAENKDQVADTQDFAADNTKKSLDSSQGQSAHDIELGPRATQLNTGSAAGISQEHRDYLLQRHGTLDLDPLPSEDPADPYNWPQWKKMANLICVGFHATMTTFIAAAIIPTYEDVAEDLGVSIQRASYLTSLQIAILGWAPLFWKPIANRYGRRPVWLISTIGALLFNVGCALSNTYSAVGVCRAFCAFFISPAIAIGSGVVTETFFKKERAKYMGVWTLLVTLGPPSGPFFMGFVGYHTGDYHWIYWILAIVNGVQFIAYIFFGPETRYLRQGVVHKGSAFKQEYLTLRRIDPAPFSAYEFISPLALARYTSVVIPAVTYAIVFAFTSVLITVEIPQLFVPKFEFNPQQIGLQFLGNIIGSVLGEQIAGRGSDWWMNWKTKQMNGGASGDKRPEPEFRLWLSYGGYLLSMVGLLVFGIRFQQAPQGEWNVTPIVGVAIAAAGGQVITTVLVTYAVDCHTEHSASIGAFVNVVRQTWAFIGPFWFPDMLETVGGSGSGGIMAGLIFACAWLPTAFLQWRGQKWRQTKSHVSGKEGQGRSEIR</sequence>
<feature type="transmembrane region" description="Helical" evidence="6">
    <location>
        <begin position="177"/>
        <end position="198"/>
    </location>
</feature>
<name>A0A3M7HFZ4_HORWE</name>
<feature type="transmembrane region" description="Helical" evidence="6">
    <location>
        <begin position="109"/>
        <end position="129"/>
    </location>
</feature>
<dbReference type="GO" id="GO:0005886">
    <property type="term" value="C:plasma membrane"/>
    <property type="evidence" value="ECO:0007669"/>
    <property type="project" value="TreeGrafter"/>
</dbReference>
<dbReference type="Gene3D" id="1.20.1250.20">
    <property type="entry name" value="MFS general substrate transporter like domains"/>
    <property type="match status" value="1"/>
</dbReference>
<reference evidence="8 9" key="1">
    <citation type="journal article" date="2018" name="BMC Genomics">
        <title>Genomic evidence for intraspecific hybridization in a clonal and extremely halotolerant yeast.</title>
        <authorList>
            <person name="Gostincar C."/>
            <person name="Stajich J.E."/>
            <person name="Zupancic J."/>
            <person name="Zalar P."/>
            <person name="Gunde-Cimerman N."/>
        </authorList>
    </citation>
    <scope>NUCLEOTIDE SEQUENCE [LARGE SCALE GENOMIC DNA]</scope>
    <source>
        <strain evidence="8 9">EXF-171</strain>
    </source>
</reference>
<dbReference type="InterPro" id="IPR020846">
    <property type="entry name" value="MFS_dom"/>
</dbReference>
<proteinExistence type="predicted"/>
<organism evidence="8 9">
    <name type="scientific">Hortaea werneckii</name>
    <name type="common">Black yeast</name>
    <name type="synonym">Cladosporium werneckii</name>
    <dbReference type="NCBI Taxonomy" id="91943"/>
    <lineage>
        <taxon>Eukaryota</taxon>
        <taxon>Fungi</taxon>
        <taxon>Dikarya</taxon>
        <taxon>Ascomycota</taxon>
        <taxon>Pezizomycotina</taxon>
        <taxon>Dothideomycetes</taxon>
        <taxon>Dothideomycetidae</taxon>
        <taxon>Mycosphaerellales</taxon>
        <taxon>Teratosphaeriaceae</taxon>
        <taxon>Hortaea</taxon>
    </lineage>
</organism>
<gene>
    <name evidence="8" type="ORF">D0862_02690</name>
</gene>
<evidence type="ECO:0000256" key="1">
    <source>
        <dbReference type="ARBA" id="ARBA00004141"/>
    </source>
</evidence>
<evidence type="ECO:0000259" key="7">
    <source>
        <dbReference type="PROSITE" id="PS50850"/>
    </source>
</evidence>
<feature type="domain" description="Major facilitator superfamily (MFS) profile" evidence="7">
    <location>
        <begin position="111"/>
        <end position="542"/>
    </location>
</feature>
<feature type="transmembrane region" description="Helical" evidence="6">
    <location>
        <begin position="422"/>
        <end position="442"/>
    </location>
</feature>
<evidence type="ECO:0000256" key="6">
    <source>
        <dbReference type="SAM" id="Phobius"/>
    </source>
</evidence>
<evidence type="ECO:0000313" key="9">
    <source>
        <dbReference type="Proteomes" id="UP000281468"/>
    </source>
</evidence>
<feature type="transmembrane region" description="Helical" evidence="6">
    <location>
        <begin position="518"/>
        <end position="539"/>
    </location>
</feature>
<evidence type="ECO:0000256" key="2">
    <source>
        <dbReference type="ARBA" id="ARBA00022692"/>
    </source>
</evidence>
<keyword evidence="2 6" id="KW-0812">Transmembrane</keyword>
<dbReference type="GO" id="GO:0022857">
    <property type="term" value="F:transmembrane transporter activity"/>
    <property type="evidence" value="ECO:0007669"/>
    <property type="project" value="InterPro"/>
</dbReference>
<feature type="transmembrane region" description="Helical" evidence="6">
    <location>
        <begin position="204"/>
        <end position="223"/>
    </location>
</feature>
<comment type="caution">
    <text evidence="8">The sequence shown here is derived from an EMBL/GenBank/DDBJ whole genome shotgun (WGS) entry which is preliminary data.</text>
</comment>
<keyword evidence="3 6" id="KW-1133">Transmembrane helix</keyword>
<comment type="subcellular location">
    <subcellularLocation>
        <location evidence="1">Membrane</location>
        <topology evidence="1">Multi-pass membrane protein</topology>
    </subcellularLocation>
</comment>
<feature type="transmembrane region" description="Helical" evidence="6">
    <location>
        <begin position="235"/>
        <end position="254"/>
    </location>
</feature>
<dbReference type="InterPro" id="IPR036259">
    <property type="entry name" value="MFS_trans_sf"/>
</dbReference>
<keyword evidence="4 6" id="KW-0472">Membrane</keyword>
<dbReference type="AlphaFoldDB" id="A0A3M7HFZ4"/>
<dbReference type="PANTHER" id="PTHR23502">
    <property type="entry name" value="MAJOR FACILITATOR SUPERFAMILY"/>
    <property type="match status" value="1"/>
</dbReference>
<dbReference type="PROSITE" id="PS50850">
    <property type="entry name" value="MFS"/>
    <property type="match status" value="1"/>
</dbReference>
<dbReference type="SUPFAM" id="SSF103473">
    <property type="entry name" value="MFS general substrate transporter"/>
    <property type="match status" value="1"/>
</dbReference>
<evidence type="ECO:0000256" key="5">
    <source>
        <dbReference type="SAM" id="MobiDB-lite"/>
    </source>
</evidence>
<feature type="transmembrane region" description="Helical" evidence="6">
    <location>
        <begin position="266"/>
        <end position="285"/>
    </location>
</feature>
<dbReference type="FunFam" id="1.20.1250.20:FF:000318">
    <property type="entry name" value="MFS multidrug transporter, putative"/>
    <property type="match status" value="1"/>
</dbReference>
<dbReference type="Proteomes" id="UP000281468">
    <property type="component" value="Unassembled WGS sequence"/>
</dbReference>